<gene>
    <name evidence="8" type="ORF">SAMN02745124_04341</name>
</gene>
<reference evidence="8 9" key="1">
    <citation type="submission" date="2016-11" db="EMBL/GenBank/DDBJ databases">
        <authorList>
            <person name="Jaros S."/>
            <person name="Januszkiewicz K."/>
            <person name="Wedrychowicz H."/>
        </authorList>
    </citation>
    <scope>NUCLEOTIDE SEQUENCE [LARGE SCALE GENOMIC DNA]</scope>
    <source>
        <strain evidence="8 9">DSM 9705</strain>
    </source>
</reference>
<evidence type="ECO:0000313" key="8">
    <source>
        <dbReference type="EMBL" id="SHI14396.1"/>
    </source>
</evidence>
<evidence type="ECO:0000256" key="6">
    <source>
        <dbReference type="ARBA" id="ARBA00023125"/>
    </source>
</evidence>
<evidence type="ECO:0000256" key="1">
    <source>
        <dbReference type="ARBA" id="ARBA00004496"/>
    </source>
</evidence>
<comment type="subcellular location">
    <subcellularLocation>
        <location evidence="1">Cytoplasm</location>
    </subcellularLocation>
</comment>
<comment type="similarity">
    <text evidence="2">Belongs to the TrpR family.</text>
</comment>
<accession>A0A1M5YQQ1</accession>
<keyword evidence="3" id="KW-0963">Cytoplasm</keyword>
<evidence type="ECO:0000313" key="9">
    <source>
        <dbReference type="Proteomes" id="UP000184139"/>
    </source>
</evidence>
<proteinExistence type="inferred from homology"/>
<evidence type="ECO:0000256" key="2">
    <source>
        <dbReference type="ARBA" id="ARBA00007027"/>
    </source>
</evidence>
<dbReference type="InterPro" id="IPR000831">
    <property type="entry name" value="Trp_repress"/>
</dbReference>
<dbReference type="OrthoDB" id="370734at2"/>
<dbReference type="PANTHER" id="PTHR38025:SF1">
    <property type="entry name" value="TRP OPERON REPRESSOR"/>
    <property type="match status" value="1"/>
</dbReference>
<keyword evidence="5" id="KW-0805">Transcription regulation</keyword>
<dbReference type="EMBL" id="FQXS01000051">
    <property type="protein sequence ID" value="SHI14396.1"/>
    <property type="molecule type" value="Genomic_DNA"/>
</dbReference>
<keyword evidence="7" id="KW-0804">Transcription</keyword>
<protein>
    <submittedName>
        <fullName evidence="8">TrpR family transcriptional regulator, trp operon repressor</fullName>
    </submittedName>
</protein>
<name>A0A1M5YQQ1_9BACT</name>
<dbReference type="GO" id="GO:0003700">
    <property type="term" value="F:DNA-binding transcription factor activity"/>
    <property type="evidence" value="ECO:0007669"/>
    <property type="project" value="InterPro"/>
</dbReference>
<dbReference type="STRING" id="1121409.SAMN02745124_04341"/>
<sequence>MDATVKYILHLVNHLLARKTPEAMEDALRDLLTDSELAEVANRLQIFEMLQRGVPQRRIADELGVGIATVTRGSKAIKARRSID</sequence>
<dbReference type="SUPFAM" id="SSF48295">
    <property type="entry name" value="TrpR-like"/>
    <property type="match status" value="1"/>
</dbReference>
<keyword evidence="4" id="KW-0678">Repressor</keyword>
<keyword evidence="9" id="KW-1185">Reference proteome</keyword>
<dbReference type="Pfam" id="PF01371">
    <property type="entry name" value="Trp_repressor"/>
    <property type="match status" value="1"/>
</dbReference>
<evidence type="ECO:0000256" key="5">
    <source>
        <dbReference type="ARBA" id="ARBA00023015"/>
    </source>
</evidence>
<dbReference type="InterPro" id="IPR010921">
    <property type="entry name" value="Trp_repressor/repl_initiator"/>
</dbReference>
<dbReference type="Gene3D" id="1.10.1270.10">
    <property type="entry name" value="TrpR-like"/>
    <property type="match status" value="1"/>
</dbReference>
<evidence type="ECO:0000256" key="4">
    <source>
        <dbReference type="ARBA" id="ARBA00022491"/>
    </source>
</evidence>
<dbReference type="PANTHER" id="PTHR38025">
    <property type="entry name" value="TRP OPERON REPRESSOR"/>
    <property type="match status" value="1"/>
</dbReference>
<keyword evidence="6" id="KW-0238">DNA-binding</keyword>
<dbReference type="GO" id="GO:0043565">
    <property type="term" value="F:sequence-specific DNA binding"/>
    <property type="evidence" value="ECO:0007669"/>
    <property type="project" value="InterPro"/>
</dbReference>
<dbReference type="InterPro" id="IPR013335">
    <property type="entry name" value="Trp_repress_bac"/>
</dbReference>
<dbReference type="AlphaFoldDB" id="A0A1M5YQQ1"/>
<evidence type="ECO:0000256" key="7">
    <source>
        <dbReference type="ARBA" id="ARBA00023163"/>
    </source>
</evidence>
<dbReference type="RefSeq" id="WP_073379374.1">
    <property type="nucleotide sequence ID" value="NZ_FQXS01000051.1"/>
</dbReference>
<dbReference type="Proteomes" id="UP000184139">
    <property type="component" value="Unassembled WGS sequence"/>
</dbReference>
<evidence type="ECO:0000256" key="3">
    <source>
        <dbReference type="ARBA" id="ARBA00022490"/>
    </source>
</evidence>
<organism evidence="8 9">
    <name type="scientific">Desulfofustis glycolicus DSM 9705</name>
    <dbReference type="NCBI Taxonomy" id="1121409"/>
    <lineage>
        <taxon>Bacteria</taxon>
        <taxon>Pseudomonadati</taxon>
        <taxon>Thermodesulfobacteriota</taxon>
        <taxon>Desulfobulbia</taxon>
        <taxon>Desulfobulbales</taxon>
        <taxon>Desulfocapsaceae</taxon>
        <taxon>Desulfofustis</taxon>
    </lineage>
</organism>
<dbReference type="InterPro" id="IPR038116">
    <property type="entry name" value="TrpR-like_sf"/>
</dbReference>
<dbReference type="GO" id="GO:0005737">
    <property type="term" value="C:cytoplasm"/>
    <property type="evidence" value="ECO:0007669"/>
    <property type="project" value="UniProtKB-SubCell"/>
</dbReference>